<sequence length="126" mass="14457">MGQQPQEAASQWINNERVVFRLFCRVQFAHKSLLDKEPQKLQGFALIREMFTSVAEFPHPVILSSAFILAEVLQFARLFNKQAMNLPMHSASVFCRRSKAKSLEGNGTNSYPTRICGSWMNARERH</sequence>
<protein>
    <submittedName>
        <fullName evidence="2">COE1_HLH domain-containing protein</fullName>
    </submittedName>
</protein>
<keyword evidence="1" id="KW-1185">Reference proteome</keyword>
<name>A0A183C580_GLOPA</name>
<evidence type="ECO:0000313" key="1">
    <source>
        <dbReference type="Proteomes" id="UP000050741"/>
    </source>
</evidence>
<dbReference type="Proteomes" id="UP000050741">
    <property type="component" value="Unassembled WGS sequence"/>
</dbReference>
<reference evidence="2" key="2">
    <citation type="submission" date="2016-06" db="UniProtKB">
        <authorList>
            <consortium name="WormBaseParasite"/>
        </authorList>
    </citation>
    <scope>IDENTIFICATION</scope>
</reference>
<evidence type="ECO:0000313" key="2">
    <source>
        <dbReference type="WBParaSite" id="GPLIN_000802500"/>
    </source>
</evidence>
<accession>A0A183C580</accession>
<proteinExistence type="predicted"/>
<organism evidence="1 2">
    <name type="scientific">Globodera pallida</name>
    <name type="common">Potato cyst nematode worm</name>
    <name type="synonym">Heterodera pallida</name>
    <dbReference type="NCBI Taxonomy" id="36090"/>
    <lineage>
        <taxon>Eukaryota</taxon>
        <taxon>Metazoa</taxon>
        <taxon>Ecdysozoa</taxon>
        <taxon>Nematoda</taxon>
        <taxon>Chromadorea</taxon>
        <taxon>Rhabditida</taxon>
        <taxon>Tylenchina</taxon>
        <taxon>Tylenchomorpha</taxon>
        <taxon>Tylenchoidea</taxon>
        <taxon>Heteroderidae</taxon>
        <taxon>Heteroderinae</taxon>
        <taxon>Globodera</taxon>
    </lineage>
</organism>
<dbReference type="WBParaSite" id="GPLIN_000802500">
    <property type="protein sequence ID" value="GPLIN_000802500"/>
    <property type="gene ID" value="GPLIN_000802500"/>
</dbReference>
<reference evidence="1" key="1">
    <citation type="submission" date="2014-05" db="EMBL/GenBank/DDBJ databases">
        <title>The genome and life-stage specific transcriptomes of Globodera pallida elucidate key aspects of plant parasitism by a cyst nematode.</title>
        <authorList>
            <person name="Cotton J.A."/>
            <person name="Lilley C.J."/>
            <person name="Jones L.M."/>
            <person name="Kikuchi T."/>
            <person name="Reid A.J."/>
            <person name="Thorpe P."/>
            <person name="Tsai I.J."/>
            <person name="Beasley H."/>
            <person name="Blok V."/>
            <person name="Cock P.J.A."/>
            <person name="Van den Akker S.E."/>
            <person name="Holroyd N."/>
            <person name="Hunt M."/>
            <person name="Mantelin S."/>
            <person name="Naghra H."/>
            <person name="Pain A."/>
            <person name="Palomares-Rius J.E."/>
            <person name="Zarowiecki M."/>
            <person name="Berriman M."/>
            <person name="Jones J.T."/>
            <person name="Urwin P.E."/>
        </authorList>
    </citation>
    <scope>NUCLEOTIDE SEQUENCE [LARGE SCALE GENOMIC DNA]</scope>
    <source>
        <strain evidence="1">Lindley</strain>
    </source>
</reference>
<dbReference type="AlphaFoldDB" id="A0A183C580"/>